<dbReference type="Proteomes" id="UP000887575">
    <property type="component" value="Unassembled WGS sequence"/>
</dbReference>
<dbReference type="AlphaFoldDB" id="A0AAF3FA42"/>
<proteinExistence type="predicted"/>
<evidence type="ECO:0000313" key="2">
    <source>
        <dbReference type="Proteomes" id="UP000887575"/>
    </source>
</evidence>
<sequence>MIPTTYSTVVGEMLFRKRKEGRGNQENRRSGPRNMTNQKKWMPEQQRIKPSHHQSSGLTMAIAMHERSRCPSGKGSSFRIRSCYPRNSRNCRRRNRIRRDPSTLG</sequence>
<accession>A0AAF3FA42</accession>
<protein>
    <submittedName>
        <fullName evidence="3">Uncharacterized protein</fullName>
    </submittedName>
</protein>
<keyword evidence="2" id="KW-1185">Reference proteome</keyword>
<evidence type="ECO:0000256" key="1">
    <source>
        <dbReference type="SAM" id="MobiDB-lite"/>
    </source>
</evidence>
<name>A0AAF3FA42_9BILA</name>
<feature type="region of interest" description="Disordered" evidence="1">
    <location>
        <begin position="15"/>
        <end position="105"/>
    </location>
</feature>
<dbReference type="WBParaSite" id="MBELARI_LOCUS3794">
    <property type="protein sequence ID" value="MBELARI_LOCUS3794"/>
    <property type="gene ID" value="MBELARI_LOCUS3794"/>
</dbReference>
<evidence type="ECO:0000313" key="3">
    <source>
        <dbReference type="WBParaSite" id="MBELARI_LOCUS3794"/>
    </source>
</evidence>
<organism evidence="2 3">
    <name type="scientific">Mesorhabditis belari</name>
    <dbReference type="NCBI Taxonomy" id="2138241"/>
    <lineage>
        <taxon>Eukaryota</taxon>
        <taxon>Metazoa</taxon>
        <taxon>Ecdysozoa</taxon>
        <taxon>Nematoda</taxon>
        <taxon>Chromadorea</taxon>
        <taxon>Rhabditida</taxon>
        <taxon>Rhabditina</taxon>
        <taxon>Rhabditomorpha</taxon>
        <taxon>Rhabditoidea</taxon>
        <taxon>Rhabditidae</taxon>
        <taxon>Mesorhabditinae</taxon>
        <taxon>Mesorhabditis</taxon>
    </lineage>
</organism>
<reference evidence="3" key="1">
    <citation type="submission" date="2024-02" db="UniProtKB">
        <authorList>
            <consortium name="WormBaseParasite"/>
        </authorList>
    </citation>
    <scope>IDENTIFICATION</scope>
</reference>